<feature type="compositionally biased region" description="Polar residues" evidence="1">
    <location>
        <begin position="218"/>
        <end position="229"/>
    </location>
</feature>
<organism evidence="2 3">
    <name type="scientific">Sporormia fimetaria CBS 119925</name>
    <dbReference type="NCBI Taxonomy" id="1340428"/>
    <lineage>
        <taxon>Eukaryota</taxon>
        <taxon>Fungi</taxon>
        <taxon>Dikarya</taxon>
        <taxon>Ascomycota</taxon>
        <taxon>Pezizomycotina</taxon>
        <taxon>Dothideomycetes</taxon>
        <taxon>Pleosporomycetidae</taxon>
        <taxon>Pleosporales</taxon>
        <taxon>Sporormiaceae</taxon>
        <taxon>Sporormia</taxon>
    </lineage>
</organism>
<accession>A0A6A6UWQ8</accession>
<gene>
    <name evidence="2" type="ORF">M011DRAFT_259882</name>
</gene>
<feature type="region of interest" description="Disordered" evidence="1">
    <location>
        <begin position="214"/>
        <end position="276"/>
    </location>
</feature>
<evidence type="ECO:0000313" key="2">
    <source>
        <dbReference type="EMBL" id="KAF2742712.1"/>
    </source>
</evidence>
<protein>
    <submittedName>
        <fullName evidence="2">Uncharacterized protein</fullName>
    </submittedName>
</protein>
<dbReference type="AlphaFoldDB" id="A0A6A6UWQ8"/>
<dbReference type="EMBL" id="MU006605">
    <property type="protein sequence ID" value="KAF2742712.1"/>
    <property type="molecule type" value="Genomic_DNA"/>
</dbReference>
<feature type="region of interest" description="Disordered" evidence="1">
    <location>
        <begin position="30"/>
        <end position="50"/>
    </location>
</feature>
<evidence type="ECO:0000256" key="1">
    <source>
        <dbReference type="SAM" id="MobiDB-lite"/>
    </source>
</evidence>
<name>A0A6A6UWQ8_9PLEO</name>
<sequence length="613" mass="68679">MFNLGVAALIAGQHDNQKERTPPKRPIPVTFPDVAWPEPSVKHPPSAWTGTASSPIAEHILRLKKPSDVNLETLRLFNVSLEPQCAIDQLLPQSYLPPTSWFEPPGQGPTEKPVNAGVPFGGILSNGRRIPDRNEFYLRAREVIFDNSDAFAALTRKALPEQVPPRLAHYRKFWEGLDNLAYYWDNSLDEYLPPKEDAIAPSDEKDTAICEMPGELQESGSLDQTTNENFDADEPRKKPKTETQSGVTPSPVAPPGSEGNAPLSRPGSIASSKGMAARIEPPKVPWVMNMRATQDSPVDLSKGSYRGYRIGNGPEMPDQYRLECVRAFLEPVAWAFAVTFNPHRRPPVLCLGNVRFPVRMNSVGWRGPPDRVKARQGWMEGPVLGVQCRPETNFGSPHKAHADSVLDVVRELGGMLLLAQERAREGRTETRAGEGKWWTTVPRWGGGPGGEIGEAEGASDSPATDLAARLEEKRCSRSRLGLKERRRPSPAEVWKILRSGNPLWDPKVTYEAIGKERGSEWDEVFMVSSLNHHISVLKLRIHRNYLRFLEEGVMPPEEDSSEPWWSPALQRTRWYDLFDVEDRKEAMRGLWGIMQYLMRTPETKEAGDVGMKN</sequence>
<proteinExistence type="predicted"/>
<keyword evidence="3" id="KW-1185">Reference proteome</keyword>
<reference evidence="2" key="1">
    <citation type="journal article" date="2020" name="Stud. Mycol.">
        <title>101 Dothideomycetes genomes: a test case for predicting lifestyles and emergence of pathogens.</title>
        <authorList>
            <person name="Haridas S."/>
            <person name="Albert R."/>
            <person name="Binder M."/>
            <person name="Bloem J."/>
            <person name="Labutti K."/>
            <person name="Salamov A."/>
            <person name="Andreopoulos B."/>
            <person name="Baker S."/>
            <person name="Barry K."/>
            <person name="Bills G."/>
            <person name="Bluhm B."/>
            <person name="Cannon C."/>
            <person name="Castanera R."/>
            <person name="Culley D."/>
            <person name="Daum C."/>
            <person name="Ezra D."/>
            <person name="Gonzalez J."/>
            <person name="Henrissat B."/>
            <person name="Kuo A."/>
            <person name="Liang C."/>
            <person name="Lipzen A."/>
            <person name="Lutzoni F."/>
            <person name="Magnuson J."/>
            <person name="Mondo S."/>
            <person name="Nolan M."/>
            <person name="Ohm R."/>
            <person name="Pangilinan J."/>
            <person name="Park H.-J."/>
            <person name="Ramirez L."/>
            <person name="Alfaro M."/>
            <person name="Sun H."/>
            <person name="Tritt A."/>
            <person name="Yoshinaga Y."/>
            <person name="Zwiers L.-H."/>
            <person name="Turgeon B."/>
            <person name="Goodwin S."/>
            <person name="Spatafora J."/>
            <person name="Crous P."/>
            <person name="Grigoriev I."/>
        </authorList>
    </citation>
    <scope>NUCLEOTIDE SEQUENCE</scope>
    <source>
        <strain evidence="2">CBS 119925</strain>
    </source>
</reference>
<evidence type="ECO:0000313" key="3">
    <source>
        <dbReference type="Proteomes" id="UP000799440"/>
    </source>
</evidence>
<dbReference type="OrthoDB" id="5407653at2759"/>
<dbReference type="Proteomes" id="UP000799440">
    <property type="component" value="Unassembled WGS sequence"/>
</dbReference>